<keyword evidence="4" id="KW-1185">Reference proteome</keyword>
<dbReference type="Pfam" id="PF00059">
    <property type="entry name" value="Lectin_C"/>
    <property type="match status" value="1"/>
</dbReference>
<evidence type="ECO:0000313" key="5">
    <source>
        <dbReference type="WBParaSite" id="PSAMB.scaffold455size50446.g6083.t1"/>
    </source>
</evidence>
<protein>
    <submittedName>
        <fullName evidence="5">C-type lectin domain-containing protein</fullName>
    </submittedName>
</protein>
<sequence>MSQSDRKAILKTIEEKPIDPQNVLYLSDDKSSDKVAICVEDFVTIANGCQTNTNSASYKSRNAYSSTEGDTTVPQGLRDAFYRNFGLSLGSMSEYWYIGSESGYSSASDQARSRGESTGSEGSTSSSAPLLPESRPPPLPSSPAFGSSINQQHFVSHDAGMVENVILLAERSKSTTDENTEANTEENWEEMHPVRKHRFLLPFIIAVVAIIAAALALGIHSLTTRTAPLFSRRNATYDCVGGSTLEILLDSAEHPLVKLNIPEKYPTITVENLEYLLVPSVTKWWDAQKYCTAWCGYLVSIKTKDENDKILKMVRQHLPQFSHYWIGVKNWNKKWYLDNEYNLSYSNFAPHEQDLVNNDDKRWGCVKVDDSGLWSWSMKNCDAMLPFVCERNTADPKIQRTPFAPHQETRCQDAGGMCKMDNDCADGNRIRHLCPDQPIDIICCIPKEPKPTPSFNSSLTTCIDAGGICNHVIYDECRDGLVVYNLSQSCPDSPRQYDCCVKN</sequence>
<dbReference type="InterPro" id="IPR016186">
    <property type="entry name" value="C-type_lectin-like/link_sf"/>
</dbReference>
<dbReference type="InterPro" id="IPR050111">
    <property type="entry name" value="C-type_lectin/snaclec_domain"/>
</dbReference>
<dbReference type="InterPro" id="IPR016187">
    <property type="entry name" value="CTDL_fold"/>
</dbReference>
<dbReference type="PROSITE" id="PS50041">
    <property type="entry name" value="C_TYPE_LECTIN_2"/>
    <property type="match status" value="1"/>
</dbReference>
<evidence type="ECO:0000256" key="2">
    <source>
        <dbReference type="SAM" id="Phobius"/>
    </source>
</evidence>
<name>A0A914WQJ5_9BILA</name>
<keyword evidence="2" id="KW-0472">Membrane</keyword>
<feature type="domain" description="C-type lectin" evidence="3">
    <location>
        <begin position="270"/>
        <end position="390"/>
    </location>
</feature>
<reference evidence="5" key="1">
    <citation type="submission" date="2022-11" db="UniProtKB">
        <authorList>
            <consortium name="WormBaseParasite"/>
        </authorList>
    </citation>
    <scope>IDENTIFICATION</scope>
</reference>
<feature type="compositionally biased region" description="Low complexity" evidence="1">
    <location>
        <begin position="116"/>
        <end position="133"/>
    </location>
</feature>
<dbReference type="PANTHER" id="PTHR22803">
    <property type="entry name" value="MANNOSE, PHOSPHOLIPASE, LECTIN RECEPTOR RELATED"/>
    <property type="match status" value="1"/>
</dbReference>
<accession>A0A914WQJ5</accession>
<keyword evidence="2" id="KW-0812">Transmembrane</keyword>
<dbReference type="SMART" id="SM00034">
    <property type="entry name" value="CLECT"/>
    <property type="match status" value="1"/>
</dbReference>
<dbReference type="SUPFAM" id="SSF56436">
    <property type="entry name" value="C-type lectin-like"/>
    <property type="match status" value="1"/>
</dbReference>
<evidence type="ECO:0000256" key="1">
    <source>
        <dbReference type="SAM" id="MobiDB-lite"/>
    </source>
</evidence>
<feature type="transmembrane region" description="Helical" evidence="2">
    <location>
        <begin position="199"/>
        <end position="222"/>
    </location>
</feature>
<evidence type="ECO:0000313" key="4">
    <source>
        <dbReference type="Proteomes" id="UP000887566"/>
    </source>
</evidence>
<dbReference type="AlphaFoldDB" id="A0A914WQJ5"/>
<dbReference type="Gene3D" id="3.10.100.10">
    <property type="entry name" value="Mannose-Binding Protein A, subunit A"/>
    <property type="match status" value="1"/>
</dbReference>
<proteinExistence type="predicted"/>
<dbReference type="CDD" id="cd00037">
    <property type="entry name" value="CLECT"/>
    <property type="match status" value="1"/>
</dbReference>
<dbReference type="WBParaSite" id="PSAMB.scaffold455size50446.g6083.t1">
    <property type="protein sequence ID" value="PSAMB.scaffold455size50446.g6083.t1"/>
    <property type="gene ID" value="PSAMB.scaffold455size50446.g6083"/>
</dbReference>
<feature type="compositionally biased region" description="Acidic residues" evidence="1">
    <location>
        <begin position="178"/>
        <end position="188"/>
    </location>
</feature>
<feature type="region of interest" description="Disordered" evidence="1">
    <location>
        <begin position="106"/>
        <end position="147"/>
    </location>
</feature>
<organism evidence="4 5">
    <name type="scientific">Plectus sambesii</name>
    <dbReference type="NCBI Taxonomy" id="2011161"/>
    <lineage>
        <taxon>Eukaryota</taxon>
        <taxon>Metazoa</taxon>
        <taxon>Ecdysozoa</taxon>
        <taxon>Nematoda</taxon>
        <taxon>Chromadorea</taxon>
        <taxon>Plectida</taxon>
        <taxon>Plectina</taxon>
        <taxon>Plectoidea</taxon>
        <taxon>Plectidae</taxon>
        <taxon>Plectus</taxon>
    </lineage>
</organism>
<dbReference type="InterPro" id="IPR001304">
    <property type="entry name" value="C-type_lectin-like"/>
</dbReference>
<evidence type="ECO:0000259" key="3">
    <source>
        <dbReference type="PROSITE" id="PS50041"/>
    </source>
</evidence>
<keyword evidence="2" id="KW-1133">Transmembrane helix</keyword>
<dbReference type="Proteomes" id="UP000887566">
    <property type="component" value="Unplaced"/>
</dbReference>
<feature type="region of interest" description="Disordered" evidence="1">
    <location>
        <begin position="170"/>
        <end position="189"/>
    </location>
</feature>